<evidence type="ECO:0000313" key="2">
    <source>
        <dbReference type="Proteomes" id="UP001599756"/>
    </source>
</evidence>
<dbReference type="InterPro" id="IPR000944">
    <property type="entry name" value="Tscrpt_reg_Rrf2"/>
</dbReference>
<dbReference type="InterPro" id="IPR036390">
    <property type="entry name" value="WH_DNA-bd_sf"/>
</dbReference>
<proteinExistence type="predicted"/>
<dbReference type="PROSITE" id="PS51197">
    <property type="entry name" value="HTH_RRF2_2"/>
    <property type="match status" value="1"/>
</dbReference>
<gene>
    <name evidence="1" type="ORF">ACFW88_07230</name>
</gene>
<dbReference type="Proteomes" id="UP001599756">
    <property type="component" value="Unassembled WGS sequence"/>
</dbReference>
<sequence>MRISARADYAVRAVLELAVRQGGGPVKAGAIAAEWDIPRKFPEGIPGDLGRAGVVADLVADALPEPVRRPAAQPAAWQNP</sequence>
<dbReference type="SUPFAM" id="SSF46785">
    <property type="entry name" value="Winged helix' DNA-binding domain"/>
    <property type="match status" value="1"/>
</dbReference>
<protein>
    <submittedName>
        <fullName evidence="1">Rrf2 family transcriptional regulator</fullName>
    </submittedName>
</protein>
<reference evidence="1 2" key="1">
    <citation type="submission" date="2024-09" db="EMBL/GenBank/DDBJ databases">
        <title>The Natural Products Discovery Center: Release of the First 8490 Sequenced Strains for Exploring Actinobacteria Biosynthetic Diversity.</title>
        <authorList>
            <person name="Kalkreuter E."/>
            <person name="Kautsar S.A."/>
            <person name="Yang D."/>
            <person name="Bader C.D."/>
            <person name="Teijaro C.N."/>
            <person name="Fluegel L."/>
            <person name="Davis C.M."/>
            <person name="Simpson J.R."/>
            <person name="Lauterbach L."/>
            <person name="Steele A.D."/>
            <person name="Gui C."/>
            <person name="Meng S."/>
            <person name="Li G."/>
            <person name="Viehrig K."/>
            <person name="Ye F."/>
            <person name="Su P."/>
            <person name="Kiefer A.F."/>
            <person name="Nichols A."/>
            <person name="Cepeda A.J."/>
            <person name="Yan W."/>
            <person name="Fan B."/>
            <person name="Jiang Y."/>
            <person name="Adhikari A."/>
            <person name="Zheng C.-J."/>
            <person name="Schuster L."/>
            <person name="Cowan T.M."/>
            <person name="Smanski M.J."/>
            <person name="Chevrette M.G."/>
            <person name="De Carvalho L.P.S."/>
            <person name="Shen B."/>
        </authorList>
    </citation>
    <scope>NUCLEOTIDE SEQUENCE [LARGE SCALE GENOMIC DNA]</scope>
    <source>
        <strain evidence="1 2">NPDC059500</strain>
    </source>
</reference>
<organism evidence="1 2">
    <name type="scientific">Streptomyces anandii</name>
    <dbReference type="NCBI Taxonomy" id="285454"/>
    <lineage>
        <taxon>Bacteria</taxon>
        <taxon>Bacillati</taxon>
        <taxon>Actinomycetota</taxon>
        <taxon>Actinomycetes</taxon>
        <taxon>Kitasatosporales</taxon>
        <taxon>Streptomycetaceae</taxon>
        <taxon>Streptomyces</taxon>
    </lineage>
</organism>
<dbReference type="RefSeq" id="WP_381802588.1">
    <property type="nucleotide sequence ID" value="NZ_JBHYTS010000008.1"/>
</dbReference>
<dbReference type="EMBL" id="JBHYTS010000008">
    <property type="protein sequence ID" value="MFE1750324.1"/>
    <property type="molecule type" value="Genomic_DNA"/>
</dbReference>
<accession>A0ABW6H148</accession>
<dbReference type="Gene3D" id="1.10.10.10">
    <property type="entry name" value="Winged helix-like DNA-binding domain superfamily/Winged helix DNA-binding domain"/>
    <property type="match status" value="1"/>
</dbReference>
<dbReference type="InterPro" id="IPR036388">
    <property type="entry name" value="WH-like_DNA-bd_sf"/>
</dbReference>
<dbReference type="Pfam" id="PF02082">
    <property type="entry name" value="Rrf2"/>
    <property type="match status" value="1"/>
</dbReference>
<comment type="caution">
    <text evidence="1">The sequence shown here is derived from an EMBL/GenBank/DDBJ whole genome shotgun (WGS) entry which is preliminary data.</text>
</comment>
<name>A0ABW6H148_9ACTN</name>
<keyword evidence="2" id="KW-1185">Reference proteome</keyword>
<evidence type="ECO:0000313" key="1">
    <source>
        <dbReference type="EMBL" id="MFE1750324.1"/>
    </source>
</evidence>